<evidence type="ECO:0000256" key="1">
    <source>
        <dbReference type="SAM" id="SignalP"/>
    </source>
</evidence>
<evidence type="ECO:0008006" key="4">
    <source>
        <dbReference type="Google" id="ProtNLM"/>
    </source>
</evidence>
<organism evidence="2 3">
    <name type="scientific">Mya arenaria</name>
    <name type="common">Soft-shell clam</name>
    <dbReference type="NCBI Taxonomy" id="6604"/>
    <lineage>
        <taxon>Eukaryota</taxon>
        <taxon>Metazoa</taxon>
        <taxon>Spiralia</taxon>
        <taxon>Lophotrochozoa</taxon>
        <taxon>Mollusca</taxon>
        <taxon>Bivalvia</taxon>
        <taxon>Autobranchia</taxon>
        <taxon>Heteroconchia</taxon>
        <taxon>Euheterodonta</taxon>
        <taxon>Imparidentia</taxon>
        <taxon>Neoheterodontei</taxon>
        <taxon>Myida</taxon>
        <taxon>Myoidea</taxon>
        <taxon>Myidae</taxon>
        <taxon>Mya</taxon>
    </lineage>
</organism>
<dbReference type="EMBL" id="CP111026">
    <property type="protein sequence ID" value="WAR28902.1"/>
    <property type="molecule type" value="Genomic_DNA"/>
</dbReference>
<feature type="chain" id="PRO_5046644089" description="WAP domain-containing protein" evidence="1">
    <location>
        <begin position="21"/>
        <end position="172"/>
    </location>
</feature>
<keyword evidence="3" id="KW-1185">Reference proteome</keyword>
<protein>
    <recommendedName>
        <fullName evidence="4">WAP domain-containing protein</fullName>
    </recommendedName>
</protein>
<feature type="signal peptide" evidence="1">
    <location>
        <begin position="1"/>
        <end position="20"/>
    </location>
</feature>
<dbReference type="Proteomes" id="UP001164746">
    <property type="component" value="Chromosome 15"/>
</dbReference>
<proteinExistence type="predicted"/>
<keyword evidence="1" id="KW-0732">Signal</keyword>
<sequence>MFTRPLLLLCTCVTVGVVTAQGPPLDTQASATEYKPRRGRIVARVHGSKLNIPSLHKKAAERFASQTRVNSAECGELCPPQWLTYIDGMRGLIANVSEPACEFAEQFSACSVPHEICQTTPVRFRCCPSHCVTSAATCYRGPPTDFICVPKTIQPWMEKMFKLLVLGQAVRT</sequence>
<gene>
    <name evidence="2" type="ORF">MAR_014606</name>
</gene>
<reference evidence="2" key="1">
    <citation type="submission" date="2022-11" db="EMBL/GenBank/DDBJ databases">
        <title>Centuries of genome instability and evolution in soft-shell clam transmissible cancer (bioRxiv).</title>
        <authorList>
            <person name="Hart S.F.M."/>
            <person name="Yonemitsu M.A."/>
            <person name="Giersch R.M."/>
            <person name="Beal B.F."/>
            <person name="Arriagada G."/>
            <person name="Davis B.W."/>
            <person name="Ostrander E.A."/>
            <person name="Goff S.P."/>
            <person name="Metzger M.J."/>
        </authorList>
    </citation>
    <scope>NUCLEOTIDE SEQUENCE</scope>
    <source>
        <strain evidence="2">MELC-2E11</strain>
        <tissue evidence="2">Siphon/mantle</tissue>
    </source>
</reference>
<accession>A0ABY7G6F3</accession>
<evidence type="ECO:0000313" key="2">
    <source>
        <dbReference type="EMBL" id="WAR28902.1"/>
    </source>
</evidence>
<evidence type="ECO:0000313" key="3">
    <source>
        <dbReference type="Proteomes" id="UP001164746"/>
    </source>
</evidence>
<name>A0ABY7G6F3_MYAAR</name>